<protein>
    <submittedName>
        <fullName evidence="1">Membrane protein</fullName>
    </submittedName>
</protein>
<comment type="caution">
    <text evidence="1">The sequence shown here is derived from an EMBL/GenBank/DDBJ whole genome shotgun (WGS) entry which is preliminary data.</text>
</comment>
<gene>
    <name evidence="1" type="ORF">MBAV_003266</name>
</gene>
<dbReference type="Proteomes" id="UP000033423">
    <property type="component" value="Unassembled WGS sequence"/>
</dbReference>
<organism evidence="1 2">
    <name type="scientific">Candidatus Magnetobacterium bavaricum</name>
    <dbReference type="NCBI Taxonomy" id="29290"/>
    <lineage>
        <taxon>Bacteria</taxon>
        <taxon>Pseudomonadati</taxon>
        <taxon>Nitrospirota</taxon>
        <taxon>Thermodesulfovibrionia</taxon>
        <taxon>Thermodesulfovibrionales</taxon>
        <taxon>Candidatus Magnetobacteriaceae</taxon>
        <taxon>Candidatus Magnetobacterium</taxon>
    </lineage>
</organism>
<proteinExistence type="predicted"/>
<dbReference type="AlphaFoldDB" id="A0A0F3GRL0"/>
<name>A0A0F3GRL0_9BACT</name>
<reference evidence="1 2" key="1">
    <citation type="submission" date="2015-02" db="EMBL/GenBank/DDBJ databases">
        <title>Single-cell genomics of uncultivated deep-branching MTB reveals a conserved set of magnetosome genes.</title>
        <authorList>
            <person name="Kolinko S."/>
            <person name="Richter M."/>
            <person name="Glockner F.O."/>
            <person name="Brachmann A."/>
            <person name="Schuler D."/>
        </authorList>
    </citation>
    <scope>NUCLEOTIDE SEQUENCE [LARGE SCALE GENOMIC DNA]</scope>
    <source>
        <strain evidence="1">TM-1</strain>
    </source>
</reference>
<dbReference type="EMBL" id="LACI01001402">
    <property type="protein sequence ID" value="KJU84541.1"/>
    <property type="molecule type" value="Genomic_DNA"/>
</dbReference>
<evidence type="ECO:0000313" key="2">
    <source>
        <dbReference type="Proteomes" id="UP000033423"/>
    </source>
</evidence>
<keyword evidence="2" id="KW-1185">Reference proteome</keyword>
<evidence type="ECO:0000313" key="1">
    <source>
        <dbReference type="EMBL" id="KJU84541.1"/>
    </source>
</evidence>
<sequence>MDVPVSYFKTFPFAGVGIFMFPMSFNTDPVLFTFAQGTLPLDIVPSVVMLPLPGHVPIPNCVSVVACGLIVSDKCPVHNV</sequence>
<accession>A0A0F3GRL0</accession>